<evidence type="ECO:0000256" key="3">
    <source>
        <dbReference type="ARBA" id="ARBA00022691"/>
    </source>
</evidence>
<reference evidence="4 5" key="1">
    <citation type="submission" date="2023-04" db="EMBL/GenBank/DDBJ databases">
        <title>Forest soil microbial communities from Buena Vista Peninsula, Colon Province, Panama.</title>
        <authorList>
            <person name="Bouskill N."/>
        </authorList>
    </citation>
    <scope>NUCLEOTIDE SEQUENCE [LARGE SCALE GENOMIC DNA]</scope>
    <source>
        <strain evidence="4 5">GGS1</strain>
    </source>
</reference>
<name>A0ABT6LIL1_9ACTN</name>
<dbReference type="Gene3D" id="3.40.50.150">
    <property type="entry name" value="Vaccinia Virus protein VP39"/>
    <property type="match status" value="1"/>
</dbReference>
<evidence type="ECO:0000256" key="1">
    <source>
        <dbReference type="ARBA" id="ARBA00022603"/>
    </source>
</evidence>
<evidence type="ECO:0000313" key="4">
    <source>
        <dbReference type="EMBL" id="MDH6216135.1"/>
    </source>
</evidence>
<dbReference type="PANTHER" id="PTHR43167:SF1">
    <property type="entry name" value="PUTATIVE (AFU_ORTHOLOGUE AFUA_6G01830)-RELATED"/>
    <property type="match status" value="1"/>
</dbReference>
<organism evidence="4 5">
    <name type="scientific">Streptomyces pseudovenezuelae</name>
    <dbReference type="NCBI Taxonomy" id="67350"/>
    <lineage>
        <taxon>Bacteria</taxon>
        <taxon>Bacillati</taxon>
        <taxon>Actinomycetota</taxon>
        <taxon>Actinomycetes</taxon>
        <taxon>Kitasatosporales</taxon>
        <taxon>Streptomycetaceae</taxon>
        <taxon>Streptomyces</taxon>
        <taxon>Streptomyces aurantiacus group</taxon>
    </lineage>
</organism>
<dbReference type="InterPro" id="IPR002935">
    <property type="entry name" value="SAM_O-MeTrfase"/>
</dbReference>
<keyword evidence="3" id="KW-0949">S-adenosyl-L-methionine</keyword>
<dbReference type="Proteomes" id="UP001160499">
    <property type="component" value="Unassembled WGS sequence"/>
</dbReference>
<protein>
    <submittedName>
        <fullName evidence="4">O-methyltransferase YrrM</fullName>
    </submittedName>
</protein>
<keyword evidence="5" id="KW-1185">Reference proteome</keyword>
<accession>A0ABT6LIL1</accession>
<dbReference type="SUPFAM" id="SSF53335">
    <property type="entry name" value="S-adenosyl-L-methionine-dependent methyltransferases"/>
    <property type="match status" value="1"/>
</dbReference>
<dbReference type="PANTHER" id="PTHR43167">
    <property type="entry name" value="PUTATIVE (AFU_ORTHOLOGUE AFUA_6G01830)-RELATED"/>
    <property type="match status" value="1"/>
</dbReference>
<gene>
    <name evidence="4" type="ORF">M2283_003452</name>
</gene>
<dbReference type="PROSITE" id="PS51682">
    <property type="entry name" value="SAM_OMT_I"/>
    <property type="match status" value="1"/>
</dbReference>
<dbReference type="RefSeq" id="WP_280877115.1">
    <property type="nucleotide sequence ID" value="NZ_JARXVH010000005.1"/>
</dbReference>
<sequence>MTPTTPTPTPTPTHSLADPRIKAALSRLFEGAEQDDATSARMDADLPGGFAPLSPQEQADAAAEIYMPISAAGGTLLYNLVRAVRPATVVEFGMSFGISTLYLAAAVRDNGAGRVVTTELSADKIAAARATFAEAGLDDLITVLPGDARDTLGALDTPPDLLLLDGWKDLCLPVLRLLEPRLRPGTLVVADDVDLPNLRPYLDHVRDPANGYESVTFPVEDGMEISCRL</sequence>
<dbReference type="EMBL" id="JARXVH010000005">
    <property type="protein sequence ID" value="MDH6216135.1"/>
    <property type="molecule type" value="Genomic_DNA"/>
</dbReference>
<evidence type="ECO:0000256" key="2">
    <source>
        <dbReference type="ARBA" id="ARBA00022679"/>
    </source>
</evidence>
<evidence type="ECO:0000313" key="5">
    <source>
        <dbReference type="Proteomes" id="UP001160499"/>
    </source>
</evidence>
<keyword evidence="1" id="KW-0489">Methyltransferase</keyword>
<dbReference type="Pfam" id="PF13578">
    <property type="entry name" value="Methyltransf_24"/>
    <property type="match status" value="1"/>
</dbReference>
<proteinExistence type="predicted"/>
<keyword evidence="2" id="KW-0808">Transferase</keyword>
<dbReference type="InterPro" id="IPR029063">
    <property type="entry name" value="SAM-dependent_MTases_sf"/>
</dbReference>
<comment type="caution">
    <text evidence="4">The sequence shown here is derived from an EMBL/GenBank/DDBJ whole genome shotgun (WGS) entry which is preliminary data.</text>
</comment>